<evidence type="ECO:0000313" key="2">
    <source>
        <dbReference type="EMBL" id="KAK6916326.1"/>
    </source>
</evidence>
<dbReference type="EMBL" id="JBAMMX010000024">
    <property type="protein sequence ID" value="KAK6916326.1"/>
    <property type="molecule type" value="Genomic_DNA"/>
</dbReference>
<reference evidence="2 3" key="1">
    <citation type="submission" date="2023-12" db="EMBL/GenBank/DDBJ databases">
        <title>A high-quality genome assembly for Dillenia turbinata (Dilleniales).</title>
        <authorList>
            <person name="Chanderbali A."/>
        </authorList>
    </citation>
    <scope>NUCLEOTIDE SEQUENCE [LARGE SCALE GENOMIC DNA]</scope>
    <source>
        <strain evidence="2">LSX21</strain>
        <tissue evidence="2">Leaf</tissue>
    </source>
</reference>
<evidence type="ECO:0000313" key="3">
    <source>
        <dbReference type="Proteomes" id="UP001370490"/>
    </source>
</evidence>
<proteinExistence type="predicted"/>
<feature type="compositionally biased region" description="Basic residues" evidence="1">
    <location>
        <begin position="149"/>
        <end position="158"/>
    </location>
</feature>
<feature type="region of interest" description="Disordered" evidence="1">
    <location>
        <begin position="122"/>
        <end position="175"/>
    </location>
</feature>
<name>A0AAN8UQY2_9MAGN</name>
<comment type="caution">
    <text evidence="2">The sequence shown here is derived from an EMBL/GenBank/DDBJ whole genome shotgun (WGS) entry which is preliminary data.</text>
</comment>
<dbReference type="AlphaFoldDB" id="A0AAN8UQY2"/>
<sequence>NCFLSNDAGEMMGTCSPNDEAGVRVINTNIIPRTPYCGENEGSQVALKTGTVSFSENFDSDGLLSDKKRISFSKDEPVSSSYQQEQILRIDGNKCSVSGIELPPSFIEERQEHAYFYHAQKLQNEQEPSSSLRSPLPQMRSMRKEQNANKRRGKKQKTSSKGANQSHLPIDVFAV</sequence>
<feature type="compositionally biased region" description="Polar residues" evidence="1">
    <location>
        <begin position="122"/>
        <end position="133"/>
    </location>
</feature>
<accession>A0AAN8UQY2</accession>
<feature type="non-terminal residue" evidence="2">
    <location>
        <position position="1"/>
    </location>
</feature>
<gene>
    <name evidence="2" type="ORF">RJ641_019187</name>
</gene>
<evidence type="ECO:0000256" key="1">
    <source>
        <dbReference type="SAM" id="MobiDB-lite"/>
    </source>
</evidence>
<protein>
    <submittedName>
        <fullName evidence="2">Uncharacterized protein</fullName>
    </submittedName>
</protein>
<organism evidence="2 3">
    <name type="scientific">Dillenia turbinata</name>
    <dbReference type="NCBI Taxonomy" id="194707"/>
    <lineage>
        <taxon>Eukaryota</taxon>
        <taxon>Viridiplantae</taxon>
        <taxon>Streptophyta</taxon>
        <taxon>Embryophyta</taxon>
        <taxon>Tracheophyta</taxon>
        <taxon>Spermatophyta</taxon>
        <taxon>Magnoliopsida</taxon>
        <taxon>eudicotyledons</taxon>
        <taxon>Gunneridae</taxon>
        <taxon>Pentapetalae</taxon>
        <taxon>Dilleniales</taxon>
        <taxon>Dilleniaceae</taxon>
        <taxon>Dillenia</taxon>
    </lineage>
</organism>
<keyword evidence="3" id="KW-1185">Reference proteome</keyword>
<dbReference type="Proteomes" id="UP001370490">
    <property type="component" value="Unassembled WGS sequence"/>
</dbReference>